<dbReference type="PANTHER" id="PTHR34184:SF4">
    <property type="entry name" value="UPF0718 PROTEIN YCGR"/>
    <property type="match status" value="1"/>
</dbReference>
<comment type="similarity">
    <text evidence="2">Belongs to the UPF0718 family.</text>
</comment>
<gene>
    <name evidence="8" type="ORF">CYMTET_20387</name>
</gene>
<feature type="transmembrane region" description="Helical" evidence="7">
    <location>
        <begin position="258"/>
        <end position="279"/>
    </location>
</feature>
<dbReference type="EMBL" id="LGRX02009907">
    <property type="protein sequence ID" value="KAK3271253.1"/>
    <property type="molecule type" value="Genomic_DNA"/>
</dbReference>
<dbReference type="Pfam" id="PF03773">
    <property type="entry name" value="ArsP_1"/>
    <property type="match status" value="1"/>
</dbReference>
<comment type="subcellular location">
    <subcellularLocation>
        <location evidence="1">Cell membrane</location>
        <topology evidence="1">Multi-pass membrane protein</topology>
    </subcellularLocation>
</comment>
<name>A0AAE0G4M9_9CHLO</name>
<evidence type="ECO:0000256" key="2">
    <source>
        <dbReference type="ARBA" id="ARBA00006386"/>
    </source>
</evidence>
<evidence type="ECO:0000313" key="9">
    <source>
        <dbReference type="Proteomes" id="UP001190700"/>
    </source>
</evidence>
<evidence type="ECO:0008006" key="10">
    <source>
        <dbReference type="Google" id="ProtNLM"/>
    </source>
</evidence>
<keyword evidence="3" id="KW-1003">Cell membrane</keyword>
<keyword evidence="4 7" id="KW-0812">Transmembrane</keyword>
<keyword evidence="9" id="KW-1185">Reference proteome</keyword>
<accession>A0AAE0G4M9</accession>
<dbReference type="GO" id="GO:0005886">
    <property type="term" value="C:plasma membrane"/>
    <property type="evidence" value="ECO:0007669"/>
    <property type="project" value="UniProtKB-SubCell"/>
</dbReference>
<comment type="caution">
    <text evidence="8">The sequence shown here is derived from an EMBL/GenBank/DDBJ whole genome shotgun (WGS) entry which is preliminary data.</text>
</comment>
<protein>
    <recommendedName>
        <fullName evidence="10">HMA domain-containing protein</fullName>
    </recommendedName>
</protein>
<dbReference type="Gene3D" id="3.30.70.100">
    <property type="match status" value="1"/>
</dbReference>
<evidence type="ECO:0000256" key="7">
    <source>
        <dbReference type="SAM" id="Phobius"/>
    </source>
</evidence>
<keyword evidence="5 7" id="KW-1133">Transmembrane helix</keyword>
<evidence type="ECO:0000313" key="8">
    <source>
        <dbReference type="EMBL" id="KAK3271253.1"/>
    </source>
</evidence>
<dbReference type="InterPro" id="IPR052923">
    <property type="entry name" value="UPF0718"/>
</dbReference>
<dbReference type="Proteomes" id="UP001190700">
    <property type="component" value="Unassembled WGS sequence"/>
</dbReference>
<proteinExistence type="inferred from homology"/>
<evidence type="ECO:0000256" key="4">
    <source>
        <dbReference type="ARBA" id="ARBA00022692"/>
    </source>
</evidence>
<keyword evidence="6 7" id="KW-0472">Membrane</keyword>
<feature type="transmembrane region" description="Helical" evidence="7">
    <location>
        <begin position="380"/>
        <end position="397"/>
    </location>
</feature>
<reference evidence="8 9" key="1">
    <citation type="journal article" date="2015" name="Genome Biol. Evol.">
        <title>Comparative Genomics of a Bacterivorous Green Alga Reveals Evolutionary Causalities and Consequences of Phago-Mixotrophic Mode of Nutrition.</title>
        <authorList>
            <person name="Burns J.A."/>
            <person name="Paasch A."/>
            <person name="Narechania A."/>
            <person name="Kim E."/>
        </authorList>
    </citation>
    <scope>NUCLEOTIDE SEQUENCE [LARGE SCALE GENOMIC DNA]</scope>
    <source>
        <strain evidence="8 9">PLY_AMNH</strain>
    </source>
</reference>
<evidence type="ECO:0000256" key="5">
    <source>
        <dbReference type="ARBA" id="ARBA00022989"/>
    </source>
</evidence>
<evidence type="ECO:0000256" key="1">
    <source>
        <dbReference type="ARBA" id="ARBA00004651"/>
    </source>
</evidence>
<feature type="transmembrane region" description="Helical" evidence="7">
    <location>
        <begin position="291"/>
        <end position="313"/>
    </location>
</feature>
<dbReference type="InterPro" id="IPR005524">
    <property type="entry name" value="DUF318"/>
</dbReference>
<dbReference type="PANTHER" id="PTHR34184">
    <property type="entry name" value="UPF0718 PROTEIN YCGR"/>
    <property type="match status" value="1"/>
</dbReference>
<organism evidence="8 9">
    <name type="scientific">Cymbomonas tetramitiformis</name>
    <dbReference type="NCBI Taxonomy" id="36881"/>
    <lineage>
        <taxon>Eukaryota</taxon>
        <taxon>Viridiplantae</taxon>
        <taxon>Chlorophyta</taxon>
        <taxon>Pyramimonadophyceae</taxon>
        <taxon>Pyramimonadales</taxon>
        <taxon>Pyramimonadaceae</taxon>
        <taxon>Cymbomonas</taxon>
    </lineage>
</organism>
<evidence type="ECO:0000256" key="6">
    <source>
        <dbReference type="ARBA" id="ARBA00023136"/>
    </source>
</evidence>
<feature type="transmembrane region" description="Helical" evidence="7">
    <location>
        <begin position="349"/>
        <end position="368"/>
    </location>
</feature>
<evidence type="ECO:0000256" key="3">
    <source>
        <dbReference type="ARBA" id="ARBA00022475"/>
    </source>
</evidence>
<sequence length="463" mass="47339">MDCSHCASSVQDTLSTFAALPAGCSMTYAHVSFADEKAKTTVRCLSDRMNDEEVVKTMLREIEMQGFTADLIDASDSAPPSGTDAGDDRAFTISLAFLALTIADNFAEACPWLLMGIATTLALESLLASLLPNTAIHKHLVLENSGGVFALVKVCVKATLLGLVCPLCSCGAAPLAVGLAQAGAAPAAVLAFLLAAQSSGLDSAVMTWGLLGPELALQRLLGASLLAVAAGLAVGVGGSSSSSGYHEEKTLKPSKTSLRSVAGMCAEVVPPLLVGVLLTKVAEQLVRAERSVLLFDVLAGFVPSTNITGGMVVGRAVVVATALPLQACEHSVAAFARALENVGASAGTAFAFMLVAPATNMATMVLLLRHSRSKGGAAAWRAVTAIICVAVTLSFAIDYRSSVRGAAAQSVVSASASASSAGLFAGLCSFKLLRWSSFLIVSVLVVGDKAAARGRQHQKAKAN</sequence>
<feature type="transmembrane region" description="Helical" evidence="7">
    <location>
        <begin position="175"/>
        <end position="196"/>
    </location>
</feature>
<dbReference type="AlphaFoldDB" id="A0AAE0G4M9"/>
<feature type="transmembrane region" description="Helical" evidence="7">
    <location>
        <begin position="217"/>
        <end position="238"/>
    </location>
</feature>